<evidence type="ECO:0000313" key="2">
    <source>
        <dbReference type="Proteomes" id="UP000053902"/>
    </source>
</evidence>
<accession>A0A078LQ21</accession>
<dbReference type="OrthoDB" id="9816424at2"/>
<gene>
    <name evidence="1" type="ORF">BN1079_01947</name>
</gene>
<dbReference type="Proteomes" id="UP000053902">
    <property type="component" value="Unassembled WGS sequence"/>
</dbReference>
<dbReference type="RefSeq" id="WP_037023921.1">
    <property type="nucleotide sequence ID" value="NZ_CCSF01000001.1"/>
</dbReference>
<dbReference type="AlphaFoldDB" id="A0A078LQ21"/>
<dbReference type="eggNOG" id="COG0438">
    <property type="taxonomic scope" value="Bacteria"/>
</dbReference>
<dbReference type="SUPFAM" id="SSF53756">
    <property type="entry name" value="UDP-Glycosyltransferase/glycogen phosphorylase"/>
    <property type="match status" value="1"/>
</dbReference>
<evidence type="ECO:0008006" key="3">
    <source>
        <dbReference type="Google" id="ProtNLM"/>
    </source>
</evidence>
<dbReference type="STRING" id="1499686.BN1079_01947"/>
<proteinExistence type="predicted"/>
<evidence type="ECO:0000313" key="1">
    <source>
        <dbReference type="EMBL" id="CDZ94623.1"/>
    </source>
</evidence>
<dbReference type="CDD" id="cd03801">
    <property type="entry name" value="GT4_PimA-like"/>
    <property type="match status" value="1"/>
</dbReference>
<sequence length="381" mass="43900">MKILHLCLASFYIDNASYQENLLPRYHKRLGYEVEILASPDVFDVNGKLIISEAPRCYFNEDGIKVRRLRYVHNLVDHKLKRFKGVYESLKEFEPDVLFIHGCQFLDMFSVVRYLKNNSAKVFVDNHADFSNSGRSFISKYLLHRVVWRACAQAILPFVERFYGVLPSRVDFLSSEYKVPLDKIELLLMGADDDCLSFPRSIIDRLRARFSLSSDAFLIVTGGKIDNAKLEVLELMRAVAEFEGRVKLIVFGSVLPEIKDKFDCLLNEHVIYAGWVTPEESFHFFELADLVVFPGRHSVFWEQVVAQKKPMLVKYWPGSAHIDLGGNVIFLERSDFKEIKGCLENILEDACFFSKMKASARSDESEKFLYSNIARQSLGLK</sequence>
<dbReference type="HOGENOM" id="CLU_059321_0_0_6"/>
<organism evidence="1 2">
    <name type="scientific">Pseudomonas saudiphocaensis</name>
    <dbReference type="NCBI Taxonomy" id="1499686"/>
    <lineage>
        <taxon>Bacteria</taxon>
        <taxon>Pseudomonadati</taxon>
        <taxon>Pseudomonadota</taxon>
        <taxon>Gammaproteobacteria</taxon>
        <taxon>Pseudomonadales</taxon>
        <taxon>Pseudomonadaceae</taxon>
        <taxon>Pseudomonas</taxon>
    </lineage>
</organism>
<dbReference type="EMBL" id="CCSF01000001">
    <property type="protein sequence ID" value="CDZ94623.1"/>
    <property type="molecule type" value="Genomic_DNA"/>
</dbReference>
<keyword evidence="2" id="KW-1185">Reference proteome</keyword>
<protein>
    <recommendedName>
        <fullName evidence="3">Glycosyltransferase</fullName>
    </recommendedName>
</protein>
<name>A0A078LQ21_9PSED</name>
<reference evidence="1 2" key="1">
    <citation type="submission" date="2014-07" db="EMBL/GenBank/DDBJ databases">
        <authorList>
            <person name="Urmite Genomes Urmite Genomes"/>
        </authorList>
    </citation>
    <scope>NUCLEOTIDE SEQUENCE [LARGE SCALE GENOMIC DNA]</scope>
    <source>
        <strain evidence="1 2">20_BN</strain>
    </source>
</reference>
<dbReference type="Gene3D" id="3.40.50.2000">
    <property type="entry name" value="Glycogen Phosphorylase B"/>
    <property type="match status" value="2"/>
</dbReference>